<dbReference type="Gene3D" id="4.10.240.10">
    <property type="entry name" value="Zn(2)-C6 fungal-type DNA-binding domain"/>
    <property type="match status" value="1"/>
</dbReference>
<name>A0A6A5YYT8_9PLEO</name>
<dbReference type="PROSITE" id="PS00463">
    <property type="entry name" value="ZN2_CY6_FUNGAL_1"/>
    <property type="match status" value="1"/>
</dbReference>
<evidence type="ECO:0000256" key="1">
    <source>
        <dbReference type="ARBA" id="ARBA00023242"/>
    </source>
</evidence>
<accession>A0A6A5YYT8</accession>
<reference evidence="4" key="1">
    <citation type="journal article" date="2020" name="Stud. Mycol.">
        <title>101 Dothideomycetes genomes: a test case for predicting lifestyles and emergence of pathogens.</title>
        <authorList>
            <person name="Haridas S."/>
            <person name="Albert R."/>
            <person name="Binder M."/>
            <person name="Bloem J."/>
            <person name="Labutti K."/>
            <person name="Salamov A."/>
            <person name="Andreopoulos B."/>
            <person name="Baker S."/>
            <person name="Barry K."/>
            <person name="Bills G."/>
            <person name="Bluhm B."/>
            <person name="Cannon C."/>
            <person name="Castanera R."/>
            <person name="Culley D."/>
            <person name="Daum C."/>
            <person name="Ezra D."/>
            <person name="Gonzalez J."/>
            <person name="Henrissat B."/>
            <person name="Kuo A."/>
            <person name="Liang C."/>
            <person name="Lipzen A."/>
            <person name="Lutzoni F."/>
            <person name="Magnuson J."/>
            <person name="Mondo S."/>
            <person name="Nolan M."/>
            <person name="Ohm R."/>
            <person name="Pangilinan J."/>
            <person name="Park H.-J."/>
            <person name="Ramirez L."/>
            <person name="Alfaro M."/>
            <person name="Sun H."/>
            <person name="Tritt A."/>
            <person name="Yoshinaga Y."/>
            <person name="Zwiers L.-H."/>
            <person name="Turgeon B."/>
            <person name="Goodwin S."/>
            <person name="Spatafora J."/>
            <person name="Crous P."/>
            <person name="Grigoriev I."/>
        </authorList>
    </citation>
    <scope>NUCLEOTIDE SEQUENCE</scope>
    <source>
        <strain evidence="4">CBS 627.86</strain>
    </source>
</reference>
<dbReference type="PANTHER" id="PTHR38791">
    <property type="entry name" value="ZN(II)2CYS6 TRANSCRIPTION FACTOR (EUROFUNG)-RELATED-RELATED"/>
    <property type="match status" value="1"/>
</dbReference>
<gene>
    <name evidence="4" type="ORF">BDV96DRAFT_635007</name>
</gene>
<dbReference type="SMART" id="SM00066">
    <property type="entry name" value="GAL4"/>
    <property type="match status" value="1"/>
</dbReference>
<feature type="compositionally biased region" description="Basic and acidic residues" evidence="2">
    <location>
        <begin position="625"/>
        <end position="634"/>
    </location>
</feature>
<evidence type="ECO:0000256" key="2">
    <source>
        <dbReference type="SAM" id="MobiDB-lite"/>
    </source>
</evidence>
<dbReference type="OrthoDB" id="2991872at2759"/>
<feature type="domain" description="Zn(2)-C6 fungal-type" evidence="3">
    <location>
        <begin position="7"/>
        <end position="36"/>
    </location>
</feature>
<dbReference type="InterPro" id="IPR053175">
    <property type="entry name" value="DHMBA_Reg_Transcription_Factor"/>
</dbReference>
<dbReference type="CDD" id="cd00067">
    <property type="entry name" value="GAL4"/>
    <property type="match status" value="1"/>
</dbReference>
<keyword evidence="1" id="KW-0539">Nucleus</keyword>
<protein>
    <recommendedName>
        <fullName evidence="3">Zn(2)-C6 fungal-type domain-containing protein</fullName>
    </recommendedName>
</protein>
<evidence type="ECO:0000313" key="5">
    <source>
        <dbReference type="Proteomes" id="UP000799770"/>
    </source>
</evidence>
<keyword evidence="5" id="KW-1185">Reference proteome</keyword>
<dbReference type="GO" id="GO:0008270">
    <property type="term" value="F:zinc ion binding"/>
    <property type="evidence" value="ECO:0007669"/>
    <property type="project" value="InterPro"/>
</dbReference>
<evidence type="ECO:0000259" key="3">
    <source>
        <dbReference type="PROSITE" id="PS50048"/>
    </source>
</evidence>
<proteinExistence type="predicted"/>
<dbReference type="Proteomes" id="UP000799770">
    <property type="component" value="Unassembled WGS sequence"/>
</dbReference>
<dbReference type="InterPro" id="IPR036864">
    <property type="entry name" value="Zn2-C6_fun-type_DNA-bd_sf"/>
</dbReference>
<sequence>MGFPSTACQQCRQRRVKCDEAQPVCARCAKAGRICSGAKSAFADIHIENNYASGQKKRPRGPRTAPNRKEDADSALVFVKRMPRSSIGLHDEALLYYMRYHLQGLDEVPTLPLLHSVREDVLGMWTQKASNSVLDLAISSLALAVFARTKGSVAAGVEASYKYSQLLKVVGVMIPHLNEQNIETCLLAILMMGLYEDSVYKLDLSSTTPFLKTLLNLKHSEGLVAVLKHWKEKYSAKSPPTQIIKHARRVAMKLSLVRNSAMPEWLEDGRAFGEKGIELEYDWIMARMARLRQNARVLTEASEVEHVEEVVTEKEREQISLDLDREAKSIDAALQGWRTRFPKSWVYEKHTLPSEHQWPKEHFYGNTVHSFRGMVDAAVWTRYYSSRMLVNSTRLSILRLQFSPQPSSFTLINPNEQVACLLRARSLADEIAAAIPFCLKRFEFADGTKSSITPSRSTEDVKPYLASLTIFPLSIASSNHHIDTRMKAWFQRQMVHMNASDTYALRSYPLYMFDRVDESSDAFLSSIVHALFGTRSPVGVSMRTCPSALQKSTSEGSRCSGISPPGLRRSDSINLVRFFSASTEPNYSDVSLHGCLFVIRSSDRDRSRASKHSGKARQSVQMNNKLEEVEEHPRQSGIDSDIDRHERDRRFSWDAHMTAPIGGIDDDRRECQECINVMFRRLNAFLRSLLKRDPMLQVSARTVDVTNWVPPL</sequence>
<feature type="region of interest" description="Disordered" evidence="2">
    <location>
        <begin position="607"/>
        <end position="640"/>
    </location>
</feature>
<dbReference type="Pfam" id="PF00172">
    <property type="entry name" value="Zn_clus"/>
    <property type="match status" value="1"/>
</dbReference>
<dbReference type="AlphaFoldDB" id="A0A6A5YYT8"/>
<dbReference type="EMBL" id="ML977335">
    <property type="protein sequence ID" value="KAF2111288.1"/>
    <property type="molecule type" value="Genomic_DNA"/>
</dbReference>
<dbReference type="PROSITE" id="PS50048">
    <property type="entry name" value="ZN2_CY6_FUNGAL_2"/>
    <property type="match status" value="1"/>
</dbReference>
<evidence type="ECO:0000313" key="4">
    <source>
        <dbReference type="EMBL" id="KAF2111288.1"/>
    </source>
</evidence>
<dbReference type="GO" id="GO:0000981">
    <property type="term" value="F:DNA-binding transcription factor activity, RNA polymerase II-specific"/>
    <property type="evidence" value="ECO:0007669"/>
    <property type="project" value="InterPro"/>
</dbReference>
<organism evidence="4 5">
    <name type="scientific">Lophiotrema nucula</name>
    <dbReference type="NCBI Taxonomy" id="690887"/>
    <lineage>
        <taxon>Eukaryota</taxon>
        <taxon>Fungi</taxon>
        <taxon>Dikarya</taxon>
        <taxon>Ascomycota</taxon>
        <taxon>Pezizomycotina</taxon>
        <taxon>Dothideomycetes</taxon>
        <taxon>Pleosporomycetidae</taxon>
        <taxon>Pleosporales</taxon>
        <taxon>Lophiotremataceae</taxon>
        <taxon>Lophiotrema</taxon>
    </lineage>
</organism>
<dbReference type="SUPFAM" id="SSF57701">
    <property type="entry name" value="Zn2/Cys6 DNA-binding domain"/>
    <property type="match status" value="1"/>
</dbReference>
<dbReference type="InterPro" id="IPR001138">
    <property type="entry name" value="Zn2Cys6_DnaBD"/>
</dbReference>